<dbReference type="Proteomes" id="UP000278823">
    <property type="component" value="Unassembled WGS sequence"/>
</dbReference>
<feature type="transmembrane region" description="Helical" evidence="7">
    <location>
        <begin position="17"/>
        <end position="42"/>
    </location>
</feature>
<keyword evidence="2" id="KW-0813">Transport</keyword>
<dbReference type="RefSeq" id="WP_126919782.1">
    <property type="nucleotide sequence ID" value="NZ_ML133687.1"/>
</dbReference>
<dbReference type="EMBL" id="RJTH01000002">
    <property type="protein sequence ID" value="RUM25848.1"/>
    <property type="molecule type" value="Genomic_DNA"/>
</dbReference>
<evidence type="ECO:0000256" key="5">
    <source>
        <dbReference type="ARBA" id="ARBA00022989"/>
    </source>
</evidence>
<dbReference type="InterPro" id="IPR051125">
    <property type="entry name" value="ABC-4/HrtB_transporter"/>
</dbReference>
<evidence type="ECO:0000256" key="3">
    <source>
        <dbReference type="ARBA" id="ARBA00022475"/>
    </source>
</evidence>
<accession>A0A432PNA3</accession>
<evidence type="ECO:0000256" key="6">
    <source>
        <dbReference type="ARBA" id="ARBA00023136"/>
    </source>
</evidence>
<name>A0A432PNA3_9HYPH</name>
<feature type="transmembrane region" description="Helical" evidence="7">
    <location>
        <begin position="254"/>
        <end position="273"/>
    </location>
</feature>
<evidence type="ECO:0000313" key="10">
    <source>
        <dbReference type="Proteomes" id="UP000278823"/>
    </source>
</evidence>
<reference evidence="10" key="1">
    <citation type="submission" date="2018-11" db="EMBL/GenBank/DDBJ databases">
        <title>Rhizobium chutanense sp. nov., isolated from root nodules of Phaseolus vulgaris in China.</title>
        <authorList>
            <person name="Huo Y."/>
        </authorList>
    </citation>
    <scope>NUCLEOTIDE SEQUENCE [LARGE SCALE GENOMIC DNA]</scope>
    <source>
        <strain evidence="10">CCBAU 65647</strain>
    </source>
</reference>
<evidence type="ECO:0000256" key="2">
    <source>
        <dbReference type="ARBA" id="ARBA00022448"/>
    </source>
</evidence>
<feature type="transmembrane region" description="Helical" evidence="7">
    <location>
        <begin position="310"/>
        <end position="331"/>
    </location>
</feature>
<dbReference type="Pfam" id="PF02687">
    <property type="entry name" value="FtsX"/>
    <property type="match status" value="1"/>
</dbReference>
<evidence type="ECO:0000256" key="7">
    <source>
        <dbReference type="SAM" id="Phobius"/>
    </source>
</evidence>
<keyword evidence="6 7" id="KW-0472">Membrane</keyword>
<keyword evidence="5 7" id="KW-1133">Transmembrane helix</keyword>
<comment type="caution">
    <text evidence="9">The sequence shown here is derived from an EMBL/GenBank/DDBJ whole genome shotgun (WGS) entry which is preliminary data.</text>
</comment>
<protein>
    <submittedName>
        <fullName evidence="9">FtsX-like permease family protein</fullName>
    </submittedName>
</protein>
<evidence type="ECO:0000313" key="9">
    <source>
        <dbReference type="EMBL" id="RUM25848.1"/>
    </source>
</evidence>
<comment type="subcellular location">
    <subcellularLocation>
        <location evidence="1">Cell membrane</location>
        <topology evidence="1">Multi-pass membrane protein</topology>
    </subcellularLocation>
</comment>
<dbReference type="AlphaFoldDB" id="A0A432PNA3"/>
<feature type="transmembrane region" description="Helical" evidence="7">
    <location>
        <begin position="343"/>
        <end position="365"/>
    </location>
</feature>
<feature type="domain" description="ABC3 transporter permease C-terminal" evidence="8">
    <location>
        <begin position="260"/>
        <end position="372"/>
    </location>
</feature>
<keyword evidence="4 7" id="KW-0812">Transmembrane</keyword>
<keyword evidence="10" id="KW-1185">Reference proteome</keyword>
<dbReference type="GO" id="GO:0005886">
    <property type="term" value="C:plasma membrane"/>
    <property type="evidence" value="ECO:0007669"/>
    <property type="project" value="UniProtKB-SubCell"/>
</dbReference>
<dbReference type="PANTHER" id="PTHR43738">
    <property type="entry name" value="ABC TRANSPORTER, MEMBRANE PROTEIN"/>
    <property type="match status" value="1"/>
</dbReference>
<evidence type="ECO:0000256" key="4">
    <source>
        <dbReference type="ARBA" id="ARBA00022692"/>
    </source>
</evidence>
<gene>
    <name evidence="9" type="ORF">EFQ99_06000</name>
</gene>
<evidence type="ECO:0000259" key="8">
    <source>
        <dbReference type="Pfam" id="PF02687"/>
    </source>
</evidence>
<keyword evidence="3" id="KW-1003">Cell membrane</keyword>
<organism evidence="9 10">
    <name type="scientific">Rhizobium vallis</name>
    <dbReference type="NCBI Taxonomy" id="634290"/>
    <lineage>
        <taxon>Bacteria</taxon>
        <taxon>Pseudomonadati</taxon>
        <taxon>Pseudomonadota</taxon>
        <taxon>Alphaproteobacteria</taxon>
        <taxon>Hyphomicrobiales</taxon>
        <taxon>Rhizobiaceae</taxon>
        <taxon>Rhizobium/Agrobacterium group</taxon>
        <taxon>Rhizobium</taxon>
    </lineage>
</organism>
<dbReference type="PANTHER" id="PTHR43738:SF1">
    <property type="entry name" value="HEMIN TRANSPORT SYSTEM PERMEASE PROTEIN HRTB-RELATED"/>
    <property type="match status" value="1"/>
</dbReference>
<sequence length="378" mass="39755">MAISIARKTLLHEWRRFLPAVVAVAFSGVLIISQGALLIGIVGANALYVTQSTADIWVGFRGTQSVELGRPILADTITNFFVDPAVARMEPFLLGSGDWRSAKEKGGTSVTVVGIDTAFDGLGLTHIVSANLRGALREPGAVVIDAADSSKLSTSSGDTAEINGRKVKVIGLINGLRGLGGVNVVGSLDTARLIDRTLPSDTGATYFIGRLTDPDSEVSTVSELQRTSLSPRTEIWRSQTLADLSTNYMLMESGAGIAFIFATLIALVIGTLITSQTLLAAVNGNIAQYATLRALGVPFQGLQSIVLEQAAWVGLCGLAVSTFVSVTIAAIANAYRVPFEFRISILLGASAVLFIVAMVAGLLAIRRLRGVDPATLLR</sequence>
<evidence type="ECO:0000256" key="1">
    <source>
        <dbReference type="ARBA" id="ARBA00004651"/>
    </source>
</evidence>
<proteinExistence type="predicted"/>
<dbReference type="InterPro" id="IPR003838">
    <property type="entry name" value="ABC3_permease_C"/>
</dbReference>
<dbReference type="OrthoDB" id="8578584at2"/>